<evidence type="ECO:0000313" key="3">
    <source>
        <dbReference type="EMBL" id="GGM79183.1"/>
    </source>
</evidence>
<dbReference type="NCBIfam" id="NF042915">
    <property type="entry name" value="MAB_1171c_fam"/>
    <property type="match status" value="1"/>
</dbReference>
<feature type="transmembrane region" description="Helical" evidence="1">
    <location>
        <begin position="142"/>
        <end position="163"/>
    </location>
</feature>
<feature type="transmembrane region" description="Helical" evidence="1">
    <location>
        <begin position="206"/>
        <end position="230"/>
    </location>
</feature>
<protein>
    <recommendedName>
        <fullName evidence="2">DUF6545 domain-containing protein</fullName>
    </recommendedName>
</protein>
<keyword evidence="1" id="KW-0472">Membrane</keyword>
<sequence>MIEQVIRLGLLVLCWTVVVVRISALRSPRQRPVWFTLLTLGLGVTMLQSGLSRALNRLTGIPLSSLVSGLLAVSLVTALLAFAVRVWQGTDTGPAPWQRLRMGYALATAVVMSVSFAFTVMHDVPARDRFLPPVGTFNALTVYWLTYLSYMFVVNVWATVLFWRELPRVRSWLVRTAVLLLALATTVIVVYSGTRVAAVFSTTPELIRLGLLLSSTYFVLVALGCSVAAIEPLAQGAVSWWHCTKLYPLWRNLCHAVPHVALQKPRGWFLDVLAVRNGQLRLHRRLIEIRDGLLVLRDWVTPADLERIDAAVTGAGLNGDGAESARTACWLQVAIHAKQVGNPRIATEPLDLARHGGSDADSELRWLRAVAKEWRSPIVLRCAEAINAERPPVPVLGS</sequence>
<dbReference type="Pfam" id="PF20182">
    <property type="entry name" value="DUF6545"/>
    <property type="match status" value="1"/>
</dbReference>
<dbReference type="RefSeq" id="WP_189061534.1">
    <property type="nucleotide sequence ID" value="NZ_BMMK01000043.1"/>
</dbReference>
<feature type="transmembrane region" description="Helical" evidence="1">
    <location>
        <begin position="63"/>
        <end position="84"/>
    </location>
</feature>
<reference evidence="3" key="1">
    <citation type="journal article" date="2014" name="Int. J. Syst. Evol. Microbiol.">
        <title>Complete genome sequence of Corynebacterium casei LMG S-19264T (=DSM 44701T), isolated from a smear-ripened cheese.</title>
        <authorList>
            <consortium name="US DOE Joint Genome Institute (JGI-PGF)"/>
            <person name="Walter F."/>
            <person name="Albersmeier A."/>
            <person name="Kalinowski J."/>
            <person name="Ruckert C."/>
        </authorList>
    </citation>
    <scope>NUCLEOTIDE SEQUENCE</scope>
    <source>
        <strain evidence="3">CGMCC 4.5737</strain>
    </source>
</reference>
<name>A0A8J3CJN2_9PSEU</name>
<accession>A0A8J3CJN2</accession>
<evidence type="ECO:0000259" key="2">
    <source>
        <dbReference type="Pfam" id="PF20182"/>
    </source>
</evidence>
<proteinExistence type="predicted"/>
<keyword evidence="1" id="KW-1133">Transmembrane helix</keyword>
<dbReference type="InterPro" id="IPR050039">
    <property type="entry name" value="MAB_1171c-like"/>
</dbReference>
<organism evidence="3 4">
    <name type="scientific">Longimycelium tulufanense</name>
    <dbReference type="NCBI Taxonomy" id="907463"/>
    <lineage>
        <taxon>Bacteria</taxon>
        <taxon>Bacillati</taxon>
        <taxon>Actinomycetota</taxon>
        <taxon>Actinomycetes</taxon>
        <taxon>Pseudonocardiales</taxon>
        <taxon>Pseudonocardiaceae</taxon>
        <taxon>Longimycelium</taxon>
    </lineage>
</organism>
<dbReference type="InterPro" id="IPR046675">
    <property type="entry name" value="DUF6545"/>
</dbReference>
<keyword evidence="4" id="KW-1185">Reference proteome</keyword>
<gene>
    <name evidence="3" type="ORF">GCM10012275_57220</name>
</gene>
<evidence type="ECO:0000313" key="4">
    <source>
        <dbReference type="Proteomes" id="UP000637578"/>
    </source>
</evidence>
<keyword evidence="1" id="KW-0812">Transmembrane</keyword>
<feature type="transmembrane region" description="Helical" evidence="1">
    <location>
        <begin position="172"/>
        <end position="194"/>
    </location>
</feature>
<evidence type="ECO:0000256" key="1">
    <source>
        <dbReference type="SAM" id="Phobius"/>
    </source>
</evidence>
<feature type="transmembrane region" description="Helical" evidence="1">
    <location>
        <begin position="6"/>
        <end position="25"/>
    </location>
</feature>
<feature type="transmembrane region" description="Helical" evidence="1">
    <location>
        <begin position="32"/>
        <end position="51"/>
    </location>
</feature>
<reference evidence="3" key="2">
    <citation type="submission" date="2020-09" db="EMBL/GenBank/DDBJ databases">
        <authorList>
            <person name="Sun Q."/>
            <person name="Zhou Y."/>
        </authorList>
    </citation>
    <scope>NUCLEOTIDE SEQUENCE</scope>
    <source>
        <strain evidence="3">CGMCC 4.5737</strain>
    </source>
</reference>
<feature type="transmembrane region" description="Helical" evidence="1">
    <location>
        <begin position="104"/>
        <end position="122"/>
    </location>
</feature>
<feature type="domain" description="DUF6545" evidence="2">
    <location>
        <begin position="240"/>
        <end position="376"/>
    </location>
</feature>
<dbReference type="EMBL" id="BMMK01000043">
    <property type="protein sequence ID" value="GGM79183.1"/>
    <property type="molecule type" value="Genomic_DNA"/>
</dbReference>
<comment type="caution">
    <text evidence="3">The sequence shown here is derived from an EMBL/GenBank/DDBJ whole genome shotgun (WGS) entry which is preliminary data.</text>
</comment>
<dbReference type="AlphaFoldDB" id="A0A8J3CJN2"/>
<dbReference type="Proteomes" id="UP000637578">
    <property type="component" value="Unassembled WGS sequence"/>
</dbReference>